<dbReference type="Gene3D" id="1.10.287.1490">
    <property type="match status" value="1"/>
</dbReference>
<dbReference type="PANTHER" id="PTHR43941">
    <property type="entry name" value="STRUCTURAL MAINTENANCE OF CHROMOSOMES PROTEIN 2"/>
    <property type="match status" value="1"/>
</dbReference>
<dbReference type="PANTHER" id="PTHR43941:SF1">
    <property type="entry name" value="STRUCTURAL MAINTENANCE OF CHROMOSOMES PROTEIN 2"/>
    <property type="match status" value="1"/>
</dbReference>
<dbReference type="GO" id="GO:0005737">
    <property type="term" value="C:cytoplasm"/>
    <property type="evidence" value="ECO:0007669"/>
    <property type="project" value="UniProtKB-SubCell"/>
</dbReference>
<feature type="coiled-coil region" evidence="3">
    <location>
        <begin position="504"/>
        <end position="698"/>
    </location>
</feature>
<dbReference type="GeneID" id="18871259"/>
<feature type="coiled-coil region" evidence="3">
    <location>
        <begin position="757"/>
        <end position="876"/>
    </location>
</feature>
<keyword evidence="3" id="KW-0175">Coiled coil</keyword>
<evidence type="ECO:0000256" key="4">
    <source>
        <dbReference type="SAM" id="MobiDB-lite"/>
    </source>
</evidence>
<accession>G3AEV8</accession>
<dbReference type="EMBL" id="GL996499">
    <property type="protein sequence ID" value="EGW35788.1"/>
    <property type="molecule type" value="Genomic_DNA"/>
</dbReference>
<dbReference type="eggNOG" id="KOG1836">
    <property type="taxonomic scope" value="Eukaryota"/>
</dbReference>
<feature type="domain" description="Centrosomin N-terminal motif 1" evidence="5">
    <location>
        <begin position="108"/>
        <end position="167"/>
    </location>
</feature>
<proteinExistence type="predicted"/>
<protein>
    <recommendedName>
        <fullName evidence="5">Centrosomin N-terminal motif 1 domain-containing protein</fullName>
    </recommendedName>
</protein>
<keyword evidence="7" id="KW-1185">Reference proteome</keyword>
<evidence type="ECO:0000256" key="3">
    <source>
        <dbReference type="SAM" id="Coils"/>
    </source>
</evidence>
<dbReference type="OrthoDB" id="10255522at2759"/>
<dbReference type="GO" id="GO:0005815">
    <property type="term" value="C:microtubule organizing center"/>
    <property type="evidence" value="ECO:0007669"/>
    <property type="project" value="InterPro"/>
</dbReference>
<dbReference type="RefSeq" id="XP_007373200.1">
    <property type="nucleotide sequence ID" value="XM_007373138.1"/>
</dbReference>
<feature type="region of interest" description="Disordered" evidence="4">
    <location>
        <begin position="243"/>
        <end position="266"/>
    </location>
</feature>
<dbReference type="InterPro" id="IPR012943">
    <property type="entry name" value="Cnn_1N"/>
</dbReference>
<organism evidence="7">
    <name type="scientific">Spathaspora passalidarum (strain NRRL Y-27907 / 11-Y1)</name>
    <dbReference type="NCBI Taxonomy" id="619300"/>
    <lineage>
        <taxon>Eukaryota</taxon>
        <taxon>Fungi</taxon>
        <taxon>Dikarya</taxon>
        <taxon>Ascomycota</taxon>
        <taxon>Saccharomycotina</taxon>
        <taxon>Pichiomycetes</taxon>
        <taxon>Debaryomycetaceae</taxon>
        <taxon>Spathaspora</taxon>
    </lineage>
</organism>
<comment type="subcellular location">
    <subcellularLocation>
        <location evidence="1">Cytoplasm</location>
    </subcellularLocation>
</comment>
<dbReference type="OMA" id="MFVESAQ"/>
<evidence type="ECO:0000259" key="5">
    <source>
        <dbReference type="Pfam" id="PF07989"/>
    </source>
</evidence>
<gene>
    <name evidence="6" type="ORF">SPAPADRAFT_48750</name>
</gene>
<dbReference type="AlphaFoldDB" id="G3AEV8"/>
<dbReference type="InParanoid" id="G3AEV8"/>
<dbReference type="Pfam" id="PF07989">
    <property type="entry name" value="Cnn_1N"/>
    <property type="match status" value="1"/>
</dbReference>
<sequence>MAYDGLLVGTPKRSSIFGRGSRAQEFTPIGEKRHSGFQVIHNYPQNEAPKLFKPIVQNSPRRDIEEEFSQSFYDDDTIDKFDHNSPIKTNVKYDSGKPKSFVNDGGISIKESEERIKQLSAENFSWRLKFMELKKYLDSVPKTDRELMLENVDLKHAIVELEKRLESGTHVRSDNSEYERIIRDKDNQIHSLGNQIHEMEQDILELEDKYRTQQADLDHQQEKFDRLQSSHQNEIVHQQEKLERLQSTQADSARRSQSESNELAEAQHEIQELRNLLDLHNSEMKQLNEDKIEAETKFKKLQQEMMNELEDLHDTHKRDRQEIARLEQEIVRLSEQQQRFNTNDNQLRQERNQLLNQEKDYSSKLSDLQRQLRDKLELEQVLKSKSADLERKLSKKSIEVSNLEQQLSEKTKEVMNLETKIGYLNSKSKGETVLQTQLQQKDIDIDRLETKLKQLEHSTSQEQDQLRELELERGHLVMQLESKDNQLSSLKSQLGKSSDDQDKIRFYEEEYEAIKLELEDKQREVLNYKTRLGKLEQERNKLADRLESDETKFRSSDIELSQLKADNENLERVNRTLKDKLDTLKHELNTFSTSTRDLSKLQIENRKLNEQITTLDTKLSEFQIENRKLQAELDNVSSSNRVLKSEYETLNQMMNSSRSTNSQLDELLQDNRELVERLETANRTAESRSREIRKLELLVDDYKSRLTSRFDSNDYIEDLVREISQLKDKLHEREVYIDRLLGDFDRTRDDPMLESKLKNAQTLIDNYERKIKILEDEILSRERSATRDESPIEAVLELKVQAANEKIDTLSKQISDLRKKQDSDKSIIHKLENEKNLLEDDLFLVRSQQKEISREKERLAGQVSNLDEELERMTRSCRLMSLKAHDYKQQIMKKGDANYEDKFNILEKEAIYYKAKLRDVMMKANDFRMMNTFIMKSITGNTSMYDGKMNLAKLGIYPEYVATYKRKEKLTFKGVAKFVLAAIRLKNRTKKSKVRSKDLKALKSEIECGRIQLDM</sequence>
<keyword evidence="2" id="KW-0963">Cytoplasm</keyword>
<name>G3AEV8_SPAPN</name>
<dbReference type="Gene3D" id="6.10.310.10">
    <property type="match status" value="1"/>
</dbReference>
<evidence type="ECO:0000256" key="1">
    <source>
        <dbReference type="ARBA" id="ARBA00004496"/>
    </source>
</evidence>
<dbReference type="KEGG" id="spaa:SPAPADRAFT_48750"/>
<dbReference type="Proteomes" id="UP000000709">
    <property type="component" value="Unassembled WGS sequence"/>
</dbReference>
<evidence type="ECO:0000313" key="7">
    <source>
        <dbReference type="Proteomes" id="UP000000709"/>
    </source>
</evidence>
<dbReference type="HOGENOM" id="CLU_011000_0_0_1"/>
<reference evidence="6 7" key="1">
    <citation type="journal article" date="2011" name="Proc. Natl. Acad. Sci. U.S.A.">
        <title>Comparative genomics of xylose-fermenting fungi for enhanced biofuel production.</title>
        <authorList>
            <person name="Wohlbach D.J."/>
            <person name="Kuo A."/>
            <person name="Sato T.K."/>
            <person name="Potts K.M."/>
            <person name="Salamov A.A."/>
            <person name="LaButti K.M."/>
            <person name="Sun H."/>
            <person name="Clum A."/>
            <person name="Pangilinan J.L."/>
            <person name="Lindquist E.A."/>
            <person name="Lucas S."/>
            <person name="Lapidus A."/>
            <person name="Jin M."/>
            <person name="Gunawan C."/>
            <person name="Balan V."/>
            <person name="Dale B.E."/>
            <person name="Jeffries T.W."/>
            <person name="Zinkel R."/>
            <person name="Barry K.W."/>
            <person name="Grigoriev I.V."/>
            <person name="Gasch A.P."/>
        </authorList>
    </citation>
    <scope>NUCLEOTIDE SEQUENCE [LARGE SCALE GENOMIC DNA]</scope>
    <source>
        <strain evidence="7">NRRL Y-27907 / 11-Y1</strain>
    </source>
</reference>
<dbReference type="STRING" id="619300.G3AEV8"/>
<evidence type="ECO:0000313" key="6">
    <source>
        <dbReference type="EMBL" id="EGW35788.1"/>
    </source>
</evidence>
<evidence type="ECO:0000256" key="2">
    <source>
        <dbReference type="ARBA" id="ARBA00022490"/>
    </source>
</evidence>